<protein>
    <recommendedName>
        <fullName evidence="4">Carbohydrate-binding module family 19 domain-containing protein</fullName>
    </recommendedName>
</protein>
<dbReference type="EMBL" id="JARKIE010000025">
    <property type="protein sequence ID" value="KAJ7698616.1"/>
    <property type="molecule type" value="Genomic_DNA"/>
</dbReference>
<reference evidence="2" key="1">
    <citation type="submission" date="2023-03" db="EMBL/GenBank/DDBJ databases">
        <title>Massive genome expansion in bonnet fungi (Mycena s.s.) driven by repeated elements and novel gene families across ecological guilds.</title>
        <authorList>
            <consortium name="Lawrence Berkeley National Laboratory"/>
            <person name="Harder C.B."/>
            <person name="Miyauchi S."/>
            <person name="Viragh M."/>
            <person name="Kuo A."/>
            <person name="Thoen E."/>
            <person name="Andreopoulos B."/>
            <person name="Lu D."/>
            <person name="Skrede I."/>
            <person name="Drula E."/>
            <person name="Henrissat B."/>
            <person name="Morin E."/>
            <person name="Kohler A."/>
            <person name="Barry K."/>
            <person name="LaButti K."/>
            <person name="Morin E."/>
            <person name="Salamov A."/>
            <person name="Lipzen A."/>
            <person name="Mereny Z."/>
            <person name="Hegedus B."/>
            <person name="Baldrian P."/>
            <person name="Stursova M."/>
            <person name="Weitz H."/>
            <person name="Taylor A."/>
            <person name="Grigoriev I.V."/>
            <person name="Nagy L.G."/>
            <person name="Martin F."/>
            <person name="Kauserud H."/>
        </authorList>
    </citation>
    <scope>NUCLEOTIDE SEQUENCE</scope>
    <source>
        <strain evidence="2">CBHHK067</strain>
    </source>
</reference>
<sequence>MPSTTLITLALCFSVSAGPVRFAPHRSRAGAVADFSNAQLASELNIQFKNLTATSPCTTGQDACVKGNFAQCVGGKFVLQACGAGTICAAVPLATSPGTNVTCTTPDDLKTRIAAVSFARIRVVKF</sequence>
<dbReference type="Proteomes" id="UP001221757">
    <property type="component" value="Unassembled WGS sequence"/>
</dbReference>
<gene>
    <name evidence="2" type="ORF">B0H17DRAFT_1006591</name>
</gene>
<keyword evidence="1" id="KW-0732">Signal</keyword>
<keyword evidence="3" id="KW-1185">Reference proteome</keyword>
<feature type="chain" id="PRO_5042124065" description="Carbohydrate-binding module family 19 domain-containing protein" evidence="1">
    <location>
        <begin position="18"/>
        <end position="126"/>
    </location>
</feature>
<feature type="signal peptide" evidence="1">
    <location>
        <begin position="1"/>
        <end position="17"/>
    </location>
</feature>
<evidence type="ECO:0000313" key="3">
    <source>
        <dbReference type="Proteomes" id="UP001221757"/>
    </source>
</evidence>
<accession>A0AAD7DT82</accession>
<feature type="non-terminal residue" evidence="2">
    <location>
        <position position="126"/>
    </location>
</feature>
<proteinExistence type="predicted"/>
<organism evidence="2 3">
    <name type="scientific">Mycena rosella</name>
    <name type="common">Pink bonnet</name>
    <name type="synonym">Agaricus rosellus</name>
    <dbReference type="NCBI Taxonomy" id="1033263"/>
    <lineage>
        <taxon>Eukaryota</taxon>
        <taxon>Fungi</taxon>
        <taxon>Dikarya</taxon>
        <taxon>Basidiomycota</taxon>
        <taxon>Agaricomycotina</taxon>
        <taxon>Agaricomycetes</taxon>
        <taxon>Agaricomycetidae</taxon>
        <taxon>Agaricales</taxon>
        <taxon>Marasmiineae</taxon>
        <taxon>Mycenaceae</taxon>
        <taxon>Mycena</taxon>
    </lineage>
</organism>
<evidence type="ECO:0008006" key="4">
    <source>
        <dbReference type="Google" id="ProtNLM"/>
    </source>
</evidence>
<dbReference type="AlphaFoldDB" id="A0AAD7DT82"/>
<name>A0AAD7DT82_MYCRO</name>
<evidence type="ECO:0000256" key="1">
    <source>
        <dbReference type="SAM" id="SignalP"/>
    </source>
</evidence>
<comment type="caution">
    <text evidence="2">The sequence shown here is derived from an EMBL/GenBank/DDBJ whole genome shotgun (WGS) entry which is preliminary data.</text>
</comment>
<evidence type="ECO:0000313" key="2">
    <source>
        <dbReference type="EMBL" id="KAJ7698616.1"/>
    </source>
</evidence>